<proteinExistence type="predicted"/>
<dbReference type="Proteomes" id="UP001497535">
    <property type="component" value="Unassembled WGS sequence"/>
</dbReference>
<accession>A0ACB1B408</accession>
<sequence length="1148" mass="132714">MEVDITDEVLPGSPKNDQHQVVPEPPYLMNGDEGFYALLPSLKCLDIHNAFLDPYKPEGQITLKIEKFSEFAHEGPESRRLSDPVYIRGLPWKILAIPREMGRRPPMGAASMQKCLGYFLQCNADNTGPYFQNSDPSWNCSGNATLKILAQKPGKEDHVRKISHVFHAKENDWGFAQFMTFENIMNPDDGWYDEETDTIILFVEVTADAPHGVNWDSKKDTGCIGLKNQGATCYMNSILQTLFFTNKLRKAVYQMPTDEDNPDSSVALAMQRVFFELQFSDSPVGTKKLTKSFGWDSIDSFLQHDVQEFCRVLLDNLENKMKNTKVVDTIPSLFKGCMKSYIKCKDVDFESSREECFYDLQLNVKNKSNVLESFKDYIETEMLDGDNKYDAGDFGLQPAEKGLKFLSFPPVLYLQLMRFQYDPLLDANVKINDRFEFTDTLDLTEFIETEEKENSAKDEFNYLLHAVLVHSGDFHGGHYVAFININLRGTAKWCKFDDDVVSRVAYRDAVIANFGGENIEGMGRSCTNAYMLVYIQKKAIDDVLGPVLVEDIPEQLRLRFENEKKREYERRLEREEANNYCEISLILDEEMKSHHEFELFDSRTLEAQSRKLKVQKNMTYRDLYKFIAANLNIPETSFRLWDFQDDDRQGLHRFRCENSRPRNFLDPNETEDYSVPIVQIDRFVYLETGKPGILGGDIHGLKPYDRNNDIFTFLKLYNPERQQTEFKGTVILNLGNEVGAHFEEINQIIGLPPDTRLNLYVEYKPDRIIPIMNANTRIRDVQMLTNDGSIIIAEDASKTTEENNTQIYFRALYNRIEVEAHFHEFVASTKPELEAPMQPIRGQIGLDWKLPKVCAWIGDQIDYDPAKILLFKNATHTEKPANPLSYQHMEEYSLLYILGLGANNYDPRFQRLYKLFYSKLPITLEEFDVKYHILLYIMNDKFVLSELSVFVNKSATVQDILDEAKKDFKFSEDGTGILRLVHTSSNDTCSRAYQILKTDALYKEIVMRNNNYAFRVEEIPKDQLQLSVDEQLLPVAHFEKEPTRTFGVPFFIKITNGEKVANIRERIRQMIEVPEKDFEKYKFCIVKQNRILREFDSHDDSSIVNLVELLQSHITFPAAAPFLGIQHSNKSRVARGLLDSKKSIIIHN</sequence>
<reference evidence="1" key="1">
    <citation type="submission" date="2023-11" db="EMBL/GenBank/DDBJ databases">
        <authorList>
            <person name="Poullet M."/>
        </authorList>
    </citation>
    <scope>NUCLEOTIDE SEQUENCE</scope>
    <source>
        <strain evidence="1">E1834</strain>
    </source>
</reference>
<comment type="caution">
    <text evidence="1">The sequence shown here is derived from an EMBL/GenBank/DDBJ whole genome shotgun (WGS) entry which is preliminary data.</text>
</comment>
<organism evidence="1 2">
    <name type="scientific">Meloidogyne enterolobii</name>
    <name type="common">Root-knot nematode worm</name>
    <name type="synonym">Meloidogyne mayaguensis</name>
    <dbReference type="NCBI Taxonomy" id="390850"/>
    <lineage>
        <taxon>Eukaryota</taxon>
        <taxon>Metazoa</taxon>
        <taxon>Ecdysozoa</taxon>
        <taxon>Nematoda</taxon>
        <taxon>Chromadorea</taxon>
        <taxon>Rhabditida</taxon>
        <taxon>Tylenchina</taxon>
        <taxon>Tylenchomorpha</taxon>
        <taxon>Tylenchoidea</taxon>
        <taxon>Meloidogynidae</taxon>
        <taxon>Meloidogyninae</taxon>
        <taxon>Meloidogyne</taxon>
    </lineage>
</organism>
<dbReference type="EMBL" id="CAVMJV010000156">
    <property type="protein sequence ID" value="CAK5115952.1"/>
    <property type="molecule type" value="Genomic_DNA"/>
</dbReference>
<gene>
    <name evidence="1" type="ORF">MENTE1834_LOCUS45710</name>
</gene>
<keyword evidence="2" id="KW-1185">Reference proteome</keyword>
<name>A0ACB1B408_MELEN</name>
<evidence type="ECO:0000313" key="2">
    <source>
        <dbReference type="Proteomes" id="UP001497535"/>
    </source>
</evidence>
<evidence type="ECO:0000313" key="1">
    <source>
        <dbReference type="EMBL" id="CAK5115952.1"/>
    </source>
</evidence>
<protein>
    <submittedName>
        <fullName evidence="1">Uncharacterized protein</fullName>
    </submittedName>
</protein>